<reference evidence="2" key="1">
    <citation type="submission" date="2022-11" db="UniProtKB">
        <authorList>
            <consortium name="WormBaseParasite"/>
        </authorList>
    </citation>
    <scope>IDENTIFICATION</scope>
</reference>
<accession>A0AC34G0G4</accession>
<dbReference type="WBParaSite" id="ES5_v2.g23056.t1">
    <property type="protein sequence ID" value="ES5_v2.g23056.t1"/>
    <property type="gene ID" value="ES5_v2.g23056"/>
</dbReference>
<dbReference type="Proteomes" id="UP000887579">
    <property type="component" value="Unplaced"/>
</dbReference>
<sequence>MTRSDPNSRAASPPPTFPPPIDPFEALPPQLPLAQSTMTIPNDPFQEQQSFNQLSPKYTIPPKITEFKKGINAVGIDLGTSRCCVTVSKNRSFEVVAIENTGEKLLPSYVSYNEMNEKCGQVVVDQLRYASNFTVFDAKRLIGKHFDEVDLDPSWPFELINVNGKVGISVQTFNGPTIKTPEEISASLLKYIKHKVDEFQGKVL</sequence>
<evidence type="ECO:0000313" key="1">
    <source>
        <dbReference type="Proteomes" id="UP000887579"/>
    </source>
</evidence>
<protein>
    <submittedName>
        <fullName evidence="2">Heat shock protein 70</fullName>
    </submittedName>
</protein>
<organism evidence="1 2">
    <name type="scientific">Panagrolaimus sp. ES5</name>
    <dbReference type="NCBI Taxonomy" id="591445"/>
    <lineage>
        <taxon>Eukaryota</taxon>
        <taxon>Metazoa</taxon>
        <taxon>Ecdysozoa</taxon>
        <taxon>Nematoda</taxon>
        <taxon>Chromadorea</taxon>
        <taxon>Rhabditida</taxon>
        <taxon>Tylenchina</taxon>
        <taxon>Panagrolaimomorpha</taxon>
        <taxon>Panagrolaimoidea</taxon>
        <taxon>Panagrolaimidae</taxon>
        <taxon>Panagrolaimus</taxon>
    </lineage>
</organism>
<evidence type="ECO:0000313" key="2">
    <source>
        <dbReference type="WBParaSite" id="ES5_v2.g23056.t1"/>
    </source>
</evidence>
<name>A0AC34G0G4_9BILA</name>
<proteinExistence type="predicted"/>